<dbReference type="Proteomes" id="UP000269154">
    <property type="component" value="Unassembled WGS sequence"/>
</dbReference>
<dbReference type="InterPro" id="IPR027417">
    <property type="entry name" value="P-loop_NTPase"/>
</dbReference>
<feature type="compositionally biased region" description="Polar residues" evidence="1">
    <location>
        <begin position="79"/>
        <end position="104"/>
    </location>
</feature>
<name>A0A3N6P9W5_9CYAN</name>
<gene>
    <name evidence="3" type="ORF">D5R40_14630</name>
</gene>
<protein>
    <recommendedName>
        <fullName evidence="2">Sulfotransferase domain-containing protein</fullName>
    </recommendedName>
</protein>
<evidence type="ECO:0000313" key="4">
    <source>
        <dbReference type="Proteomes" id="UP000269154"/>
    </source>
</evidence>
<dbReference type="Pfam" id="PF00685">
    <property type="entry name" value="Sulfotransfer_1"/>
    <property type="match status" value="1"/>
</dbReference>
<dbReference type="GO" id="GO:0008146">
    <property type="term" value="F:sulfotransferase activity"/>
    <property type="evidence" value="ECO:0007669"/>
    <property type="project" value="InterPro"/>
</dbReference>
<evidence type="ECO:0000313" key="3">
    <source>
        <dbReference type="EMBL" id="RQH42271.1"/>
    </source>
</evidence>
<evidence type="ECO:0000256" key="1">
    <source>
        <dbReference type="SAM" id="MobiDB-lite"/>
    </source>
</evidence>
<evidence type="ECO:0000259" key="2">
    <source>
        <dbReference type="Pfam" id="PF00685"/>
    </source>
</evidence>
<keyword evidence="4" id="KW-1185">Reference proteome</keyword>
<dbReference type="AlphaFoldDB" id="A0A3N6P9W5"/>
<organism evidence="3 4">
    <name type="scientific">Okeania hirsuta</name>
    <dbReference type="NCBI Taxonomy" id="1458930"/>
    <lineage>
        <taxon>Bacteria</taxon>
        <taxon>Bacillati</taxon>
        <taxon>Cyanobacteriota</taxon>
        <taxon>Cyanophyceae</taxon>
        <taxon>Oscillatoriophycideae</taxon>
        <taxon>Oscillatoriales</taxon>
        <taxon>Microcoleaceae</taxon>
        <taxon>Okeania</taxon>
    </lineage>
</organism>
<dbReference type="OrthoDB" id="536969at2"/>
<feature type="region of interest" description="Disordered" evidence="1">
    <location>
        <begin position="75"/>
        <end position="104"/>
    </location>
</feature>
<reference evidence="3 4" key="1">
    <citation type="journal article" date="2018" name="ACS Chem. Biol.">
        <title>Ketoreductase domain dysfunction expands chemodiversity: malyngamide biosynthesis in the cyanobacterium Okeania hirsuta.</title>
        <authorList>
            <person name="Moss N.A."/>
            <person name="Leao T."/>
            <person name="Rankin M."/>
            <person name="McCullough T.M."/>
            <person name="Qu P."/>
            <person name="Korobeynikov A."/>
            <person name="Smith J.L."/>
            <person name="Gerwick L."/>
            <person name="Gerwick W.H."/>
        </authorList>
    </citation>
    <scope>NUCLEOTIDE SEQUENCE [LARGE SCALE GENOMIC DNA]</scope>
    <source>
        <strain evidence="3 4">PAB10Feb10-1</strain>
    </source>
</reference>
<feature type="domain" description="Sulfotransferase" evidence="2">
    <location>
        <begin position="22"/>
        <end position="135"/>
    </location>
</feature>
<dbReference type="SUPFAM" id="SSF52540">
    <property type="entry name" value="P-loop containing nucleoside triphosphate hydrolases"/>
    <property type="match status" value="1"/>
</dbReference>
<accession>A0A3N6P9W5</accession>
<proteinExistence type="predicted"/>
<dbReference type="InterPro" id="IPR000863">
    <property type="entry name" value="Sulfotransferase_dom"/>
</dbReference>
<dbReference type="Gene3D" id="3.40.50.300">
    <property type="entry name" value="P-loop containing nucleotide triphosphate hydrolases"/>
    <property type="match status" value="1"/>
</dbReference>
<comment type="caution">
    <text evidence="3">The sequence shown here is derived from an EMBL/GenBank/DDBJ whole genome shotgun (WGS) entry which is preliminary data.</text>
</comment>
<dbReference type="RefSeq" id="WP_124154795.1">
    <property type="nucleotide sequence ID" value="NZ_CAWOLW010000689.1"/>
</dbReference>
<sequence length="139" mass="16327">MYRDGRDCYCSARNHVNVVQGKSIERYAKYWKKCVDARLNQGNNPNILDVKYEELTLDPETVIKQTMNFLEEDYHPSQLDPNQYSQNTITNSKRPEFSQLSKPINSSRINRYKQELTSEQIDKFNQIAGNQLKQIGYEV</sequence>
<dbReference type="EMBL" id="RCBY01000074">
    <property type="protein sequence ID" value="RQH42271.1"/>
    <property type="molecule type" value="Genomic_DNA"/>
</dbReference>